<organism evidence="2 3">
    <name type="scientific">Nostocoides jenkinsii Ben 74</name>
    <dbReference type="NCBI Taxonomy" id="1193518"/>
    <lineage>
        <taxon>Bacteria</taxon>
        <taxon>Bacillati</taxon>
        <taxon>Actinomycetota</taxon>
        <taxon>Actinomycetes</taxon>
        <taxon>Micrococcales</taxon>
        <taxon>Intrasporangiaceae</taxon>
        <taxon>Nostocoides</taxon>
    </lineage>
</organism>
<dbReference type="Proteomes" id="UP000035720">
    <property type="component" value="Unassembled WGS sequence"/>
</dbReference>
<evidence type="ECO:0000313" key="3">
    <source>
        <dbReference type="Proteomes" id="UP000035720"/>
    </source>
</evidence>
<keyword evidence="1" id="KW-0812">Transmembrane</keyword>
<keyword evidence="1" id="KW-1133">Transmembrane helix</keyword>
<name>A0A077MG23_9MICO</name>
<comment type="caution">
    <text evidence="2">The sequence shown here is derived from an EMBL/GenBank/DDBJ whole genome shotgun (WGS) entry which is preliminary data.</text>
</comment>
<evidence type="ECO:0000256" key="1">
    <source>
        <dbReference type="SAM" id="Phobius"/>
    </source>
</evidence>
<proteinExistence type="predicted"/>
<protein>
    <submittedName>
        <fullName evidence="2">Uncharacterized protein</fullName>
    </submittedName>
</protein>
<dbReference type="RefSeq" id="WP_048546877.1">
    <property type="nucleotide sequence ID" value="NZ_HF571038.1"/>
</dbReference>
<sequence>MSIREDVAAALTQEGRDHLRLRIGLVCASIAAAIVTSAASGAARPTGVGVLFTLALLAALVPDGHIPTILIAGHLVFWFMTVPRPASAAAIAPAVVTAILLLAVHLLSAAATVWPPGGRIPRSAARRWLRQGGAVAVAAVAVGGLTALLVAAPLPAGTLPSLAAVASLGAGAIAAYRLIAR</sequence>
<keyword evidence="1" id="KW-0472">Membrane</keyword>
<feature type="transmembrane region" description="Helical" evidence="1">
    <location>
        <begin position="134"/>
        <end position="154"/>
    </location>
</feature>
<feature type="transmembrane region" description="Helical" evidence="1">
    <location>
        <begin position="23"/>
        <end position="43"/>
    </location>
</feature>
<dbReference type="EMBL" id="CAJC01000181">
    <property type="protein sequence ID" value="CCI54353.1"/>
    <property type="molecule type" value="Genomic_DNA"/>
</dbReference>
<accession>A0A077MG23</accession>
<evidence type="ECO:0000313" key="2">
    <source>
        <dbReference type="EMBL" id="CCI54353.1"/>
    </source>
</evidence>
<feature type="transmembrane region" description="Helical" evidence="1">
    <location>
        <begin position="160"/>
        <end position="179"/>
    </location>
</feature>
<reference evidence="2 3" key="1">
    <citation type="journal article" date="2013" name="ISME J.">
        <title>A metabolic model for members of the genus Tetrasphaera involved in enhanced biological phosphorus removal.</title>
        <authorList>
            <person name="Kristiansen R."/>
            <person name="Nguyen H.T.T."/>
            <person name="Saunders A.M."/>
            <person name="Nielsen J.L."/>
            <person name="Wimmer R."/>
            <person name="Le V.Q."/>
            <person name="McIlroy S.J."/>
            <person name="Petrovski S."/>
            <person name="Seviour R.J."/>
            <person name="Calteau A."/>
            <person name="Nielsen K.L."/>
            <person name="Nielsen P.H."/>
        </authorList>
    </citation>
    <scope>NUCLEOTIDE SEQUENCE [LARGE SCALE GENOMIC DNA]</scope>
    <source>
        <strain evidence="2 3">Ben 74</strain>
    </source>
</reference>
<gene>
    <name evidence="2" type="ORF">BN13_680035</name>
</gene>
<dbReference type="STRING" id="1193518.BN13_680035"/>
<dbReference type="AlphaFoldDB" id="A0A077MG23"/>
<feature type="transmembrane region" description="Helical" evidence="1">
    <location>
        <begin position="91"/>
        <end position="114"/>
    </location>
</feature>
<keyword evidence="3" id="KW-1185">Reference proteome</keyword>